<evidence type="ECO:0000256" key="1">
    <source>
        <dbReference type="ARBA" id="ARBA00004245"/>
    </source>
</evidence>
<dbReference type="Proteomes" id="UP000311919">
    <property type="component" value="Unassembled WGS sequence"/>
</dbReference>
<evidence type="ECO:0000256" key="3">
    <source>
        <dbReference type="ARBA" id="ARBA00022490"/>
    </source>
</evidence>
<reference evidence="8 9" key="1">
    <citation type="submission" date="2019-03" db="EMBL/GenBank/DDBJ databases">
        <title>An improved genome assembly of the fluke Schistosoma japonicum.</title>
        <authorList>
            <person name="Hu W."/>
            <person name="Luo F."/>
            <person name="Yin M."/>
            <person name="Mo X."/>
            <person name="Sun C."/>
            <person name="Wu Q."/>
            <person name="Zhu B."/>
            <person name="Xiang M."/>
            <person name="Wang J."/>
            <person name="Wang Y."/>
            <person name="Zhang T."/>
            <person name="Xu B."/>
            <person name="Zheng H."/>
            <person name="Feng Z."/>
        </authorList>
    </citation>
    <scope>NUCLEOTIDE SEQUENCE [LARGE SCALE GENOMIC DNA]</scope>
    <source>
        <strain evidence="8">HuSjv2</strain>
        <tissue evidence="8">Worms</tissue>
    </source>
</reference>
<feature type="coiled-coil region" evidence="6">
    <location>
        <begin position="270"/>
        <end position="334"/>
    </location>
</feature>
<evidence type="ECO:0000256" key="5">
    <source>
        <dbReference type="ARBA" id="ARBA00023273"/>
    </source>
</evidence>
<dbReference type="GO" id="GO:0031514">
    <property type="term" value="C:motile cilium"/>
    <property type="evidence" value="ECO:0007669"/>
    <property type="project" value="TreeGrafter"/>
</dbReference>
<feature type="compositionally biased region" description="Basic residues" evidence="7">
    <location>
        <begin position="356"/>
        <end position="375"/>
    </location>
</feature>
<keyword evidence="4" id="KW-0206">Cytoskeleton</keyword>
<dbReference type="OrthoDB" id="10254713at2759"/>
<organism evidence="8 9">
    <name type="scientific">Schistosoma japonicum</name>
    <name type="common">Blood fluke</name>
    <dbReference type="NCBI Taxonomy" id="6182"/>
    <lineage>
        <taxon>Eukaryota</taxon>
        <taxon>Metazoa</taxon>
        <taxon>Spiralia</taxon>
        <taxon>Lophotrochozoa</taxon>
        <taxon>Platyhelminthes</taxon>
        <taxon>Trematoda</taxon>
        <taxon>Digenea</taxon>
        <taxon>Strigeidida</taxon>
        <taxon>Schistosomatoidea</taxon>
        <taxon>Schistosomatidae</taxon>
        <taxon>Schistosoma</taxon>
    </lineage>
</organism>
<keyword evidence="5" id="KW-0966">Cell projection</keyword>
<proteinExistence type="predicted"/>
<name>A0A4Z2DC37_SCHJA</name>
<evidence type="ECO:0000313" key="8">
    <source>
        <dbReference type="EMBL" id="TNN14034.1"/>
    </source>
</evidence>
<sequence>MESSTTFALSIILHDAVKELKIIANVVDLMQKRKRKNDMSHSEAEEFVVKQMKKILDKYSFKYSASLQDIRVEMLKELQKTSKISEYPSIATNIEDSFLSTKYTEKLLKETFCLIDILEKLAEEIQATGSCDTLKQSVDMEELEFEEIERILERERKAREKIKEMKLKIQEKNEERVKIVEQGKEDIASLKDHVQEMKAKIIMEEKYITRYSTVKLEEFQSQCDQKEDKIKGQMNFIQSNRSIEERVHAEFTSYLNDRISYLKKHEEYWQEKSDKDIMQFKQELNQLKDKKEKNLNKLKELSSLYKEYEAVVLSDRIEKEKARQREEQAELELHAACKIQNWWRTICVQHNLGPYGKKKRKGKGSKGKKEKGKKK</sequence>
<evidence type="ECO:0000313" key="9">
    <source>
        <dbReference type="Proteomes" id="UP000311919"/>
    </source>
</evidence>
<accession>A0A4Z2DC37</accession>
<evidence type="ECO:0000256" key="4">
    <source>
        <dbReference type="ARBA" id="ARBA00023212"/>
    </source>
</evidence>
<dbReference type="PANTHER" id="PTHR14871:SF1">
    <property type="entry name" value="DYNEIN REGULATORY COMPLEX PROTEIN 9"/>
    <property type="match status" value="1"/>
</dbReference>
<evidence type="ECO:0000256" key="7">
    <source>
        <dbReference type="SAM" id="MobiDB-lite"/>
    </source>
</evidence>
<dbReference type="AlphaFoldDB" id="A0A4Z2DC37"/>
<dbReference type="PANTHER" id="PTHR14871">
    <property type="entry name" value="DYNEIN REGULATORY COMPLEX PROTEIN 9"/>
    <property type="match status" value="1"/>
</dbReference>
<dbReference type="GO" id="GO:0044782">
    <property type="term" value="P:cilium organization"/>
    <property type="evidence" value="ECO:0007669"/>
    <property type="project" value="TreeGrafter"/>
</dbReference>
<comment type="caution">
    <text evidence="8">The sequence shown here is derived from an EMBL/GenBank/DDBJ whole genome shotgun (WGS) entry which is preliminary data.</text>
</comment>
<evidence type="ECO:0000256" key="2">
    <source>
        <dbReference type="ARBA" id="ARBA00004316"/>
    </source>
</evidence>
<dbReference type="STRING" id="6182.A0A4Z2DC37"/>
<dbReference type="GO" id="GO:0005856">
    <property type="term" value="C:cytoskeleton"/>
    <property type="evidence" value="ECO:0007669"/>
    <property type="project" value="UniProtKB-SubCell"/>
</dbReference>
<dbReference type="GO" id="GO:0005737">
    <property type="term" value="C:cytoplasm"/>
    <property type="evidence" value="ECO:0007669"/>
    <property type="project" value="TreeGrafter"/>
</dbReference>
<feature type="region of interest" description="Disordered" evidence="7">
    <location>
        <begin position="353"/>
        <end position="375"/>
    </location>
</feature>
<keyword evidence="3" id="KW-0963">Cytoplasm</keyword>
<evidence type="ECO:0000256" key="6">
    <source>
        <dbReference type="SAM" id="Coils"/>
    </source>
</evidence>
<dbReference type="EMBL" id="SKCS01000180">
    <property type="protein sequence ID" value="TNN14034.1"/>
    <property type="molecule type" value="Genomic_DNA"/>
</dbReference>
<protein>
    <submittedName>
        <fullName evidence="8">IQ domain-containing protein isoform 1</fullName>
    </submittedName>
</protein>
<keyword evidence="6" id="KW-0175">Coiled coil</keyword>
<feature type="coiled-coil region" evidence="6">
    <location>
        <begin position="138"/>
        <end position="200"/>
    </location>
</feature>
<comment type="subcellular location">
    <subcellularLocation>
        <location evidence="2">Cell projection</location>
    </subcellularLocation>
    <subcellularLocation>
        <location evidence="1">Cytoplasm</location>
        <location evidence="1">Cytoskeleton</location>
    </subcellularLocation>
</comment>
<dbReference type="InterPro" id="IPR042618">
    <property type="entry name" value="IQCG"/>
</dbReference>
<dbReference type="CDD" id="cd23766">
    <property type="entry name" value="IQCG"/>
    <property type="match status" value="1"/>
</dbReference>
<gene>
    <name evidence="8" type="ORF">EWB00_002304</name>
</gene>
<keyword evidence="9" id="KW-1185">Reference proteome</keyword>